<name>A0A8J6JN43_9FIRM</name>
<dbReference type="InterPro" id="IPR009057">
    <property type="entry name" value="Homeodomain-like_sf"/>
</dbReference>
<evidence type="ECO:0000259" key="3">
    <source>
        <dbReference type="PROSITE" id="PS50977"/>
    </source>
</evidence>
<dbReference type="EMBL" id="JACOPQ010000014">
    <property type="protein sequence ID" value="MBC5738339.1"/>
    <property type="molecule type" value="Genomic_DNA"/>
</dbReference>
<dbReference type="GO" id="GO:0003677">
    <property type="term" value="F:DNA binding"/>
    <property type="evidence" value="ECO:0007669"/>
    <property type="project" value="UniProtKB-UniRule"/>
</dbReference>
<proteinExistence type="predicted"/>
<protein>
    <submittedName>
        <fullName evidence="4">TetR/AcrR family transcriptional regulator</fullName>
    </submittedName>
</protein>
<evidence type="ECO:0000313" key="5">
    <source>
        <dbReference type="Proteomes" id="UP000607645"/>
    </source>
</evidence>
<dbReference type="InterPro" id="IPR001647">
    <property type="entry name" value="HTH_TetR"/>
</dbReference>
<dbReference type="InterPro" id="IPR050624">
    <property type="entry name" value="HTH-type_Tx_Regulator"/>
</dbReference>
<feature type="DNA-binding region" description="H-T-H motif" evidence="2">
    <location>
        <begin position="26"/>
        <end position="45"/>
    </location>
</feature>
<dbReference type="PANTHER" id="PTHR43479">
    <property type="entry name" value="ACREF/ENVCD OPERON REPRESSOR-RELATED"/>
    <property type="match status" value="1"/>
</dbReference>
<feature type="domain" description="HTH tetR-type" evidence="3">
    <location>
        <begin position="3"/>
        <end position="63"/>
    </location>
</feature>
<dbReference type="Pfam" id="PF00440">
    <property type="entry name" value="TetR_N"/>
    <property type="match status" value="1"/>
</dbReference>
<dbReference type="Proteomes" id="UP000607645">
    <property type="component" value="Unassembled WGS sequence"/>
</dbReference>
<dbReference type="InterPro" id="IPR039532">
    <property type="entry name" value="TetR_C_Firmicutes"/>
</dbReference>
<dbReference type="PANTHER" id="PTHR43479:SF7">
    <property type="entry name" value="TETR-FAMILY TRANSCRIPTIONAL REGULATOR"/>
    <property type="match status" value="1"/>
</dbReference>
<keyword evidence="5" id="KW-1185">Reference proteome</keyword>
<comment type="caution">
    <text evidence="4">The sequence shown here is derived from an EMBL/GenBank/DDBJ whole genome shotgun (WGS) entry which is preliminary data.</text>
</comment>
<evidence type="ECO:0000256" key="2">
    <source>
        <dbReference type="PROSITE-ProRule" id="PRU00335"/>
    </source>
</evidence>
<dbReference type="AlphaFoldDB" id="A0A8J6JN43"/>
<dbReference type="Pfam" id="PF14278">
    <property type="entry name" value="TetR_C_8"/>
    <property type="match status" value="1"/>
</dbReference>
<dbReference type="SUPFAM" id="SSF46689">
    <property type="entry name" value="Homeodomain-like"/>
    <property type="match status" value="1"/>
</dbReference>
<gene>
    <name evidence="4" type="ORF">H8S62_15110</name>
</gene>
<sequence>MAQTTKRALAASLKKLLKERPLDNITVKDIVEDCEVNRQTFYYHFQDIYDLLLWVFTTEAEAVIADNKHAGTWREGFLNTFRYVKENRGMILHIFRSNGREHLDRYLYSMVQQFLADVLEENDKGLNVSDGDKAFIADFFKYAFVGIMLDWISSDMKEDPETIVDRVARLLEGEFRHALEKFSK</sequence>
<reference evidence="4" key="1">
    <citation type="submission" date="2020-08" db="EMBL/GenBank/DDBJ databases">
        <title>Genome public.</title>
        <authorList>
            <person name="Liu C."/>
            <person name="Sun Q."/>
        </authorList>
    </citation>
    <scope>NUCLEOTIDE SEQUENCE</scope>
    <source>
        <strain evidence="4">NSJ-52</strain>
    </source>
</reference>
<keyword evidence="1 2" id="KW-0238">DNA-binding</keyword>
<evidence type="ECO:0000313" key="4">
    <source>
        <dbReference type="EMBL" id="MBC5738339.1"/>
    </source>
</evidence>
<accession>A0A8J6JN43</accession>
<dbReference type="PROSITE" id="PS50977">
    <property type="entry name" value="HTH_TETR_2"/>
    <property type="match status" value="1"/>
</dbReference>
<organism evidence="4 5">
    <name type="scientific">Lawsonibacter faecis</name>
    <dbReference type="NCBI Taxonomy" id="2763052"/>
    <lineage>
        <taxon>Bacteria</taxon>
        <taxon>Bacillati</taxon>
        <taxon>Bacillota</taxon>
        <taxon>Clostridia</taxon>
        <taxon>Eubacteriales</taxon>
        <taxon>Oscillospiraceae</taxon>
        <taxon>Lawsonibacter</taxon>
    </lineage>
</organism>
<dbReference type="RefSeq" id="WP_155146155.1">
    <property type="nucleotide sequence ID" value="NZ_JACOPQ010000014.1"/>
</dbReference>
<dbReference type="Gene3D" id="1.10.357.10">
    <property type="entry name" value="Tetracycline Repressor, domain 2"/>
    <property type="match status" value="1"/>
</dbReference>
<evidence type="ECO:0000256" key="1">
    <source>
        <dbReference type="ARBA" id="ARBA00023125"/>
    </source>
</evidence>